<keyword evidence="3" id="KW-0378">Hydrolase</keyword>
<evidence type="ECO:0000256" key="4">
    <source>
        <dbReference type="ARBA" id="ARBA00022842"/>
    </source>
</evidence>
<evidence type="ECO:0000256" key="1">
    <source>
        <dbReference type="ARBA" id="ARBA00001946"/>
    </source>
</evidence>
<keyword evidence="8" id="KW-1185">Reference proteome</keyword>
<evidence type="ECO:0000313" key="8">
    <source>
        <dbReference type="Proteomes" id="UP000065734"/>
    </source>
</evidence>
<dbReference type="CDD" id="cd10807">
    <property type="entry name" value="YdjC_like_3"/>
    <property type="match status" value="1"/>
</dbReference>
<dbReference type="SUPFAM" id="SSF88713">
    <property type="entry name" value="Glycoside hydrolase/deacetylase"/>
    <property type="match status" value="1"/>
</dbReference>
<dbReference type="STRING" id="1079.BVIR_2711"/>
<evidence type="ECO:0008006" key="9">
    <source>
        <dbReference type="Google" id="ProtNLM"/>
    </source>
</evidence>
<comment type="cofactor">
    <cofactor evidence="1">
        <name>Mg(2+)</name>
        <dbReference type="ChEBI" id="CHEBI:18420"/>
    </cofactor>
</comment>
<reference evidence="6" key="1">
    <citation type="journal article" date="2015" name="Genome Announc.">
        <title>Complete Genome Sequence of the Bacteriochlorophyll b-Producing Photosynthetic Bacterium Blastochloris viridis.</title>
        <authorList>
            <person name="Tsukatani Y."/>
            <person name="Hirose Y."/>
            <person name="Harada J."/>
            <person name="Misawa N."/>
            <person name="Mori K."/>
            <person name="Inoue K."/>
            <person name="Tamiaki H."/>
        </authorList>
    </citation>
    <scope>NUCLEOTIDE SEQUENCE [LARGE SCALE GENOMIC DNA]</scope>
    <source>
        <strain evidence="6">DSM 133</strain>
    </source>
</reference>
<dbReference type="PANTHER" id="PTHR31609">
    <property type="entry name" value="YDJC DEACETYLASE FAMILY MEMBER"/>
    <property type="match status" value="1"/>
</dbReference>
<name>A0A0H5BGR9_BLAVI</name>
<sequence length="268" mass="27416">MADDYALAPGLSAAIRNLAGAGRLSATSAMTVAPGFAAEAAPLRALNTPRPFGIGLHLTLTGRLKPLTAAFAPTAAEGSFLEIGALMARAFTGRLDLARLRAELDAQFDAFVGAFGHPPAHVDGHQHIQLLPGVCDVVLDLVAARAAGAWVRQCGPAGASPSPLRDPKGALLAWLSRAFRARADARGVVVNPAFAGPYLYRPGADFAALFPAFLAGLPDGGVVMCHPGTVDAELLARDPLTTHRAAEYAFLAGDGLAATLAAAGAELV</sequence>
<dbReference type="GO" id="GO:0016787">
    <property type="term" value="F:hydrolase activity"/>
    <property type="evidence" value="ECO:0007669"/>
    <property type="project" value="UniProtKB-KW"/>
</dbReference>
<evidence type="ECO:0000313" key="6">
    <source>
        <dbReference type="EMBL" id="BAR99581.1"/>
    </source>
</evidence>
<keyword evidence="4" id="KW-0460">Magnesium</keyword>
<dbReference type="GO" id="GO:0019213">
    <property type="term" value="F:deacetylase activity"/>
    <property type="evidence" value="ECO:0007669"/>
    <property type="project" value="TreeGrafter"/>
</dbReference>
<dbReference type="Pfam" id="PF04794">
    <property type="entry name" value="YdjC"/>
    <property type="match status" value="1"/>
</dbReference>
<evidence type="ECO:0000256" key="2">
    <source>
        <dbReference type="ARBA" id="ARBA00022723"/>
    </source>
</evidence>
<evidence type="ECO:0000256" key="5">
    <source>
        <dbReference type="ARBA" id="ARBA00023277"/>
    </source>
</evidence>
<dbReference type="Gene3D" id="3.20.20.370">
    <property type="entry name" value="Glycoside hydrolase/deacetylase"/>
    <property type="match status" value="1"/>
</dbReference>
<protein>
    <recommendedName>
        <fullName evidence="9">ChbG/HpnK family deacetylase</fullName>
    </recommendedName>
</protein>
<accession>A0A0H5BGR9</accession>
<dbReference type="InterPro" id="IPR011330">
    <property type="entry name" value="Glyco_hydro/deAcase_b/a-brl"/>
</dbReference>
<dbReference type="Proteomes" id="UP000065734">
    <property type="component" value="Chromosome I"/>
</dbReference>
<reference evidence="8" key="3">
    <citation type="journal article" date="2016" name="Genome Announc.">
        <title>Revised genome sequence of the purple photosynthetic bacterium Blastochloris viridis.</title>
        <authorList>
            <person name="Liu L.N."/>
            <person name="Faulkner M."/>
            <person name="Liu X."/>
            <person name="Huang F."/>
            <person name="Darby A.C."/>
            <person name="Hall N."/>
        </authorList>
    </citation>
    <scope>NUCLEOTIDE SEQUENCE [LARGE SCALE GENOMIC DNA]</scope>
    <source>
        <strain evidence="8">ATCC 19567 / DSM 133 / F</strain>
    </source>
</reference>
<dbReference type="GO" id="GO:0046872">
    <property type="term" value="F:metal ion binding"/>
    <property type="evidence" value="ECO:0007669"/>
    <property type="project" value="UniProtKB-KW"/>
</dbReference>
<keyword evidence="5" id="KW-0119">Carbohydrate metabolism</keyword>
<dbReference type="AlphaFoldDB" id="A0A0H5BGR9"/>
<gene>
    <name evidence="6" type="ORF">BV133_1988</name>
    <name evidence="7" type="ORF">BVIRIDIS_21550</name>
</gene>
<keyword evidence="2" id="KW-0479">Metal-binding</keyword>
<dbReference type="EMBL" id="LN907867">
    <property type="protein sequence ID" value="CUU43138.1"/>
    <property type="molecule type" value="Genomic_DNA"/>
</dbReference>
<dbReference type="EMBL" id="AP014854">
    <property type="protein sequence ID" value="BAR99581.1"/>
    <property type="molecule type" value="Genomic_DNA"/>
</dbReference>
<proteinExistence type="predicted"/>
<organism evidence="7 8">
    <name type="scientific">Blastochloris viridis</name>
    <name type="common">Rhodopseudomonas viridis</name>
    <dbReference type="NCBI Taxonomy" id="1079"/>
    <lineage>
        <taxon>Bacteria</taxon>
        <taxon>Pseudomonadati</taxon>
        <taxon>Pseudomonadota</taxon>
        <taxon>Alphaproteobacteria</taxon>
        <taxon>Hyphomicrobiales</taxon>
        <taxon>Blastochloridaceae</taxon>
        <taxon>Blastochloris</taxon>
    </lineage>
</organism>
<evidence type="ECO:0000313" key="7">
    <source>
        <dbReference type="EMBL" id="CUU43138.1"/>
    </source>
</evidence>
<evidence type="ECO:0000256" key="3">
    <source>
        <dbReference type="ARBA" id="ARBA00022801"/>
    </source>
</evidence>
<dbReference type="GO" id="GO:0005975">
    <property type="term" value="P:carbohydrate metabolic process"/>
    <property type="evidence" value="ECO:0007669"/>
    <property type="project" value="InterPro"/>
</dbReference>
<dbReference type="PANTHER" id="PTHR31609:SF1">
    <property type="entry name" value="CARBOHYDRATE DEACETYLASE"/>
    <property type="match status" value="1"/>
</dbReference>
<dbReference type="InterPro" id="IPR006879">
    <property type="entry name" value="YdjC-like"/>
</dbReference>
<reference evidence="7" key="2">
    <citation type="submission" date="2015-11" db="EMBL/GenBank/DDBJ databases">
        <authorList>
            <person name="Zhang Y."/>
            <person name="Guo Z."/>
        </authorList>
    </citation>
    <scope>NUCLEOTIDE SEQUENCE</scope>
    <source>
        <strain evidence="7">1</strain>
    </source>
</reference>